<evidence type="ECO:0000256" key="2">
    <source>
        <dbReference type="ARBA" id="ARBA00018706"/>
    </source>
</evidence>
<organism evidence="9 10">
    <name type="scientific">Hanseniaspora valbyensis NRRL Y-1626</name>
    <dbReference type="NCBI Taxonomy" id="766949"/>
    <lineage>
        <taxon>Eukaryota</taxon>
        <taxon>Fungi</taxon>
        <taxon>Dikarya</taxon>
        <taxon>Ascomycota</taxon>
        <taxon>Saccharomycotina</taxon>
        <taxon>Saccharomycetes</taxon>
        <taxon>Saccharomycodales</taxon>
        <taxon>Saccharomycodaceae</taxon>
        <taxon>Hanseniaspora</taxon>
    </lineage>
</organism>
<dbReference type="OrthoDB" id="4054781at2759"/>
<keyword evidence="4" id="KW-0808">Transferase</keyword>
<dbReference type="GO" id="GO:0051731">
    <property type="term" value="F:polynucleotide 5'-hydroxyl-kinase activity"/>
    <property type="evidence" value="ECO:0007669"/>
    <property type="project" value="InterPro"/>
</dbReference>
<comment type="similarity">
    <text evidence="1">Belongs to the Clp1 family. NOL9/GRC3 subfamily.</text>
</comment>
<evidence type="ECO:0000313" key="9">
    <source>
        <dbReference type="EMBL" id="OBA24671.1"/>
    </source>
</evidence>
<evidence type="ECO:0000256" key="1">
    <source>
        <dbReference type="ARBA" id="ARBA00011003"/>
    </source>
</evidence>
<dbReference type="EMBL" id="LXPE01000501">
    <property type="protein sequence ID" value="OBA24671.1"/>
    <property type="molecule type" value="Genomic_DNA"/>
</dbReference>
<dbReference type="InterPro" id="IPR027417">
    <property type="entry name" value="P-loop_NTPase"/>
</dbReference>
<keyword evidence="6" id="KW-0418">Kinase</keyword>
<reference evidence="10" key="1">
    <citation type="journal article" date="2016" name="Proc. Natl. Acad. Sci. U.S.A.">
        <title>Comparative genomics of biotechnologically important yeasts.</title>
        <authorList>
            <person name="Riley R."/>
            <person name="Haridas S."/>
            <person name="Wolfe K.H."/>
            <person name="Lopes M.R."/>
            <person name="Hittinger C.T."/>
            <person name="Goeker M."/>
            <person name="Salamov A.A."/>
            <person name="Wisecaver J.H."/>
            <person name="Long T.M."/>
            <person name="Calvey C.H."/>
            <person name="Aerts A.L."/>
            <person name="Barry K.W."/>
            <person name="Choi C."/>
            <person name="Clum A."/>
            <person name="Coughlan A.Y."/>
            <person name="Deshpande S."/>
            <person name="Douglass A.P."/>
            <person name="Hanson S.J."/>
            <person name="Klenk H.-P."/>
            <person name="LaButti K.M."/>
            <person name="Lapidus A."/>
            <person name="Lindquist E.A."/>
            <person name="Lipzen A.M."/>
            <person name="Meier-Kolthoff J.P."/>
            <person name="Ohm R.A."/>
            <person name="Otillar R.P."/>
            <person name="Pangilinan J.L."/>
            <person name="Peng Y."/>
            <person name="Rokas A."/>
            <person name="Rosa C.A."/>
            <person name="Scheuner C."/>
            <person name="Sibirny A.A."/>
            <person name="Slot J.C."/>
            <person name="Stielow J.B."/>
            <person name="Sun H."/>
            <person name="Kurtzman C.P."/>
            <person name="Blackwell M."/>
            <person name="Grigoriev I.V."/>
            <person name="Jeffries T.W."/>
        </authorList>
    </citation>
    <scope>NUCLEOTIDE SEQUENCE [LARGE SCALE GENOMIC DNA]</scope>
    <source>
        <strain evidence="10">NRRL Y-1626</strain>
    </source>
</reference>
<dbReference type="Proteomes" id="UP000092321">
    <property type="component" value="Unassembled WGS sequence"/>
</dbReference>
<gene>
    <name evidence="9" type="ORF">HANVADRAFT_54352</name>
</gene>
<accession>A0A1B7T7F9</accession>
<dbReference type="AlphaFoldDB" id="A0A1B7T7F9"/>
<dbReference type="Gene3D" id="3.40.50.300">
    <property type="entry name" value="P-loop containing nucleotide triphosphate hydrolases"/>
    <property type="match status" value="1"/>
</dbReference>
<keyword evidence="10" id="KW-1185">Reference proteome</keyword>
<dbReference type="Pfam" id="PF16575">
    <property type="entry name" value="CLP1_P"/>
    <property type="match status" value="1"/>
</dbReference>
<dbReference type="GO" id="GO:0000448">
    <property type="term" value="P:cleavage in ITS2 between 5.8S rRNA and LSU-rRNA of tricistronic rRNA transcript (SSU-rRNA, 5.8S rRNA, LSU-rRNA)"/>
    <property type="evidence" value="ECO:0007669"/>
    <property type="project" value="TreeGrafter"/>
</dbReference>
<feature type="domain" description="Clp1 P-loop" evidence="8">
    <location>
        <begin position="191"/>
        <end position="329"/>
    </location>
</feature>
<dbReference type="GO" id="GO:0005634">
    <property type="term" value="C:nucleus"/>
    <property type="evidence" value="ECO:0007669"/>
    <property type="project" value="TreeGrafter"/>
</dbReference>
<evidence type="ECO:0000256" key="6">
    <source>
        <dbReference type="ARBA" id="ARBA00022777"/>
    </source>
</evidence>
<evidence type="ECO:0000256" key="3">
    <source>
        <dbReference type="ARBA" id="ARBA00019824"/>
    </source>
</evidence>
<dbReference type="GO" id="GO:0005524">
    <property type="term" value="F:ATP binding"/>
    <property type="evidence" value="ECO:0007669"/>
    <property type="project" value="UniProtKB-KW"/>
</dbReference>
<dbReference type="InterPro" id="IPR032319">
    <property type="entry name" value="CLP1_P"/>
</dbReference>
<dbReference type="SUPFAM" id="SSF52540">
    <property type="entry name" value="P-loop containing nucleoside triphosphate hydrolases"/>
    <property type="match status" value="1"/>
</dbReference>
<dbReference type="PANTHER" id="PTHR12755:SF3">
    <property type="entry name" value="POLYNUCLEOTIDE 5'-HYDROXYL-KINASE NOL9"/>
    <property type="match status" value="1"/>
</dbReference>
<name>A0A1B7T7F9_9ASCO</name>
<protein>
    <recommendedName>
        <fullName evidence="3">Polynucleotide 5'-hydroxyl-kinase GRC3</fullName>
    </recommendedName>
    <alternativeName>
        <fullName evidence="2">Polynucleotide 5'-hydroxyl-kinase grc3</fullName>
    </alternativeName>
</protein>
<keyword evidence="7" id="KW-0067">ATP-binding</keyword>
<evidence type="ECO:0000256" key="4">
    <source>
        <dbReference type="ARBA" id="ARBA00022679"/>
    </source>
</evidence>
<dbReference type="InterPro" id="IPR045116">
    <property type="entry name" value="Clp1/Grc3"/>
</dbReference>
<comment type="caution">
    <text evidence="9">The sequence shown here is derived from an EMBL/GenBank/DDBJ whole genome shotgun (WGS) entry which is preliminary data.</text>
</comment>
<keyword evidence="5" id="KW-0547">Nucleotide-binding</keyword>
<evidence type="ECO:0000256" key="7">
    <source>
        <dbReference type="ARBA" id="ARBA00022840"/>
    </source>
</evidence>
<evidence type="ECO:0000313" key="10">
    <source>
        <dbReference type="Proteomes" id="UP000092321"/>
    </source>
</evidence>
<sequence length="569" mass="65584">MSSEYDSSDNESCVNYQETAGAKFVNHDSLFFEVEFGKSIKQINENIIHLIFDTNNKSLYFLGKLMFNLIEGEFIYNDIKYNSNNIKDKEITIWQSTAKSISPLVSNSDNVILEVYIDKCKVPTFNSTTSKFKNIFHYPFSESLFALENHFQILTKDDKHKFREMETTSIWKNFIDQKIQQSNKTTTICLGAKNSGKTTFNKQLLDNYRANGEDVTFIDLDPGQQVFGQPGCITICEFKSFEQSDPIVLGDSLMPLDDDDNNINLVNMFIGSYDCAKYYQHYTDKVSNLLKKYNFGYENVIVNMPGWMNGLGRDFISLVIETIKTVTSDIEVLFLGSGSEWQKFNIEINIDSFICSNSLFDSSSYNQYIQQNWNSTHLRYYRLLTTLHDLENDEILLRQKPCKITYGFNDYNIKLIKFIQLGNQIPTKNEELTFLKTLPGSLVGIFKSHIGENNNTVVKPSIFNNCDLSDEDILVTQAVVHSINTAEKYMNIIIPKRNIDKLDILNDSSFNCYKLLTTAIGLPSYDFIPNEDPIIQNFNGLPPYITDVPLKKNEHTWKVRKNIMRKSQR</sequence>
<dbReference type="PANTHER" id="PTHR12755">
    <property type="entry name" value="CLEAVAGE/POLYADENYLATION FACTOR IA SUBUNIT CLP1P"/>
    <property type="match status" value="1"/>
</dbReference>
<evidence type="ECO:0000256" key="5">
    <source>
        <dbReference type="ARBA" id="ARBA00022741"/>
    </source>
</evidence>
<proteinExistence type="inferred from homology"/>
<evidence type="ECO:0000259" key="8">
    <source>
        <dbReference type="Pfam" id="PF16575"/>
    </source>
</evidence>